<reference evidence="2" key="1">
    <citation type="submission" date="2023-04" db="EMBL/GenBank/DDBJ databases">
        <authorList>
            <consortium name="ELIXIR-Norway"/>
        </authorList>
    </citation>
    <scope>NUCLEOTIDE SEQUENCE [LARGE SCALE GENOMIC DNA]</scope>
</reference>
<gene>
    <name evidence="2" type="ORF">MRATA1EN1_LOCUS30118</name>
</gene>
<evidence type="ECO:0008006" key="4">
    <source>
        <dbReference type="Google" id="ProtNLM"/>
    </source>
</evidence>
<name>A0ABN9A9N5_RANTA</name>
<keyword evidence="1" id="KW-0732">Signal</keyword>
<evidence type="ECO:0000256" key="1">
    <source>
        <dbReference type="SAM" id="SignalP"/>
    </source>
</evidence>
<evidence type="ECO:0000313" key="3">
    <source>
        <dbReference type="Proteomes" id="UP001176941"/>
    </source>
</evidence>
<proteinExistence type="predicted"/>
<accession>A0ABN9A9N5</accession>
<dbReference type="PROSITE" id="PS51257">
    <property type="entry name" value="PROKAR_LIPOPROTEIN"/>
    <property type="match status" value="1"/>
</dbReference>
<feature type="signal peptide" evidence="1">
    <location>
        <begin position="1"/>
        <end position="22"/>
    </location>
</feature>
<sequence>MHFRQALAYIVLTLACALECRTESKCAGERPGWPEGGRNSWNLESYSWNKGKHYAGRDTSTGEIAATRR</sequence>
<keyword evidence="3" id="KW-1185">Reference proteome</keyword>
<protein>
    <recommendedName>
        <fullName evidence="4">Secreted protein</fullName>
    </recommendedName>
</protein>
<dbReference type="EMBL" id="OX460343">
    <property type="protein sequence ID" value="CAI9181156.1"/>
    <property type="molecule type" value="Genomic_DNA"/>
</dbReference>
<feature type="chain" id="PRO_5046532097" description="Secreted protein" evidence="1">
    <location>
        <begin position="23"/>
        <end position="69"/>
    </location>
</feature>
<dbReference type="Proteomes" id="UP001176941">
    <property type="component" value="Chromosome X"/>
</dbReference>
<organism evidence="2 3">
    <name type="scientific">Rangifer tarandus platyrhynchus</name>
    <name type="common">Svalbard reindeer</name>
    <dbReference type="NCBI Taxonomy" id="3082113"/>
    <lineage>
        <taxon>Eukaryota</taxon>
        <taxon>Metazoa</taxon>
        <taxon>Chordata</taxon>
        <taxon>Craniata</taxon>
        <taxon>Vertebrata</taxon>
        <taxon>Euteleostomi</taxon>
        <taxon>Mammalia</taxon>
        <taxon>Eutheria</taxon>
        <taxon>Laurasiatheria</taxon>
        <taxon>Artiodactyla</taxon>
        <taxon>Ruminantia</taxon>
        <taxon>Pecora</taxon>
        <taxon>Cervidae</taxon>
        <taxon>Odocoileinae</taxon>
        <taxon>Rangifer</taxon>
    </lineage>
</organism>
<evidence type="ECO:0000313" key="2">
    <source>
        <dbReference type="EMBL" id="CAI9181156.1"/>
    </source>
</evidence>